<feature type="domain" description="PKD" evidence="2">
    <location>
        <begin position="59"/>
        <end position="113"/>
    </location>
</feature>
<dbReference type="SMART" id="SM00089">
    <property type="entry name" value="PKD"/>
    <property type="match status" value="1"/>
</dbReference>
<reference evidence="3 4" key="1">
    <citation type="submission" date="2022-09" db="EMBL/GenBank/DDBJ databases">
        <title>Genome sequencing of Flavivirga sp. MEBiC05379.</title>
        <authorList>
            <person name="Oh H.-M."/>
            <person name="Kwon K.K."/>
            <person name="Park M.J."/>
            <person name="Yang S.-H."/>
        </authorList>
    </citation>
    <scope>NUCLEOTIDE SEQUENCE [LARGE SCALE GENOMIC DNA]</scope>
    <source>
        <strain evidence="3 4">MEBiC05379</strain>
    </source>
</reference>
<evidence type="ECO:0000256" key="1">
    <source>
        <dbReference type="SAM" id="SignalP"/>
    </source>
</evidence>
<proteinExistence type="predicted"/>
<dbReference type="PROSITE" id="PS50093">
    <property type="entry name" value="PKD"/>
    <property type="match status" value="1"/>
</dbReference>
<dbReference type="Gene3D" id="2.60.120.260">
    <property type="entry name" value="Galactose-binding domain-like"/>
    <property type="match status" value="5"/>
</dbReference>
<feature type="chain" id="PRO_5047063337" evidence="1">
    <location>
        <begin position="20"/>
        <end position="902"/>
    </location>
</feature>
<dbReference type="InterPro" id="IPR008979">
    <property type="entry name" value="Galactose-bd-like_sf"/>
</dbReference>
<keyword evidence="4" id="KW-1185">Reference proteome</keyword>
<dbReference type="Gene3D" id="2.60.40.10">
    <property type="entry name" value="Immunoglobulins"/>
    <property type="match status" value="1"/>
</dbReference>
<dbReference type="SUPFAM" id="SSF49299">
    <property type="entry name" value="PKD domain"/>
    <property type="match status" value="1"/>
</dbReference>
<dbReference type="InterPro" id="IPR035986">
    <property type="entry name" value="PKD_dom_sf"/>
</dbReference>
<dbReference type="RefSeq" id="WP_303306173.1">
    <property type="nucleotide sequence ID" value="NZ_JAODOP010000004.1"/>
</dbReference>
<dbReference type="PROSITE" id="PS51257">
    <property type="entry name" value="PROKAR_LIPOPROTEIN"/>
    <property type="match status" value="1"/>
</dbReference>
<dbReference type="InterPro" id="IPR022409">
    <property type="entry name" value="PKD/Chitinase_dom"/>
</dbReference>
<dbReference type="EMBL" id="JAODOP010000004">
    <property type="protein sequence ID" value="MEF3833834.1"/>
    <property type="molecule type" value="Genomic_DNA"/>
</dbReference>
<sequence length="902" mass="96113">MKKLLGTLKQIAVLILAIAFIGCEDDDVVLPKVVAGFTYTVNIDTGTVTFINISENANTYTWDFGDNSTSTLNNPIKTYENGTYTVVLNANNVAGASDVFQDDITILIPEIATIPISFDGANTNYDAELFGGASFAIVDNPDPSGANPNASKVGEITNSGAQWEGLYFDLGAPLSLETQKTIKMLFWSNTPIDVLVKLEEGTGADVEATASHGGTGWEEMYFTFDSAASYSRFTMFVDGAGTTDGKFYFDDISQIDTADIPCQQTMLELPIDFDCNGIAYTDKIVGNVSFDVVDNPELSGINSEASKVGKITNVGANWENAFFNLDTPIDFTTDKGVKLKLFSDQALPLKLKFEDGTEDPVEADVNHTGSGWEELTFTLTSTASYNDMILFVDGPGTAVGTFYIDDIEQVAGTPPPPACTETMLVLPTDFDCNGIDYVSKDSGDVAFEVIDNPELSGINATPSKVAKLVFDSNQPWENMNLTYDTPISFATDKVIKFKMFSSSARAVKLKFEGGGPATETDVNHTGSGWEELEFTMNSSDSFTNLIVFVDGGSNTVGTFYIDDIEQVSSGGGGTCTETMLSLPIDFDCEGIDYVSKDTGDVAFEVVDNPELSGINATPSMVGKMVFDSNQPWENMNLNLDTPISFATDKSIKLKLFSNTARVIKLKVETGGTPDENDQNHTGSGWEELTFTLTTSESFSNLIVFVDGGSNTAGTFYIDDIEQVSSGGGGGSCPAPPAGEFIADGDFEANAGCWELIDNGGTVTISTTINNGGSNSGQIKTAPTRNPALKQTRFGVGVIQPNTTYEVKFDIQANASDMPADGAVFQAFTFSEPAEGSTDPAAQHILVAGDASFPTTWETRTYTFTTAGNVDGGLSLLLELVCGGAGTCTGTVNIDNVSVKVAP</sequence>
<gene>
    <name evidence="3" type="ORF">N1F79_11885</name>
</gene>
<dbReference type="Pfam" id="PF18911">
    <property type="entry name" value="PKD_4"/>
    <property type="match status" value="1"/>
</dbReference>
<dbReference type="SUPFAM" id="SSF49785">
    <property type="entry name" value="Galactose-binding domain-like"/>
    <property type="match status" value="1"/>
</dbReference>
<keyword evidence="1" id="KW-0732">Signal</keyword>
<protein>
    <submittedName>
        <fullName evidence="3">PKD domain-containing protein</fullName>
    </submittedName>
</protein>
<name>A0ABU7XTQ7_9FLAO</name>
<dbReference type="Proteomes" id="UP001337305">
    <property type="component" value="Unassembled WGS sequence"/>
</dbReference>
<comment type="caution">
    <text evidence="3">The sequence shown here is derived from an EMBL/GenBank/DDBJ whole genome shotgun (WGS) entry which is preliminary data.</text>
</comment>
<accession>A0ABU7XTQ7</accession>
<dbReference type="InterPro" id="IPR000601">
    <property type="entry name" value="PKD_dom"/>
</dbReference>
<feature type="signal peptide" evidence="1">
    <location>
        <begin position="1"/>
        <end position="19"/>
    </location>
</feature>
<evidence type="ECO:0000259" key="2">
    <source>
        <dbReference type="PROSITE" id="PS50093"/>
    </source>
</evidence>
<dbReference type="InterPro" id="IPR013783">
    <property type="entry name" value="Ig-like_fold"/>
</dbReference>
<organism evidence="3 4">
    <name type="scientific">Flavivirga spongiicola</name>
    <dbReference type="NCBI Taxonomy" id="421621"/>
    <lineage>
        <taxon>Bacteria</taxon>
        <taxon>Pseudomonadati</taxon>
        <taxon>Bacteroidota</taxon>
        <taxon>Flavobacteriia</taxon>
        <taxon>Flavobacteriales</taxon>
        <taxon>Flavobacteriaceae</taxon>
        <taxon>Flavivirga</taxon>
    </lineage>
</organism>
<evidence type="ECO:0000313" key="4">
    <source>
        <dbReference type="Proteomes" id="UP001337305"/>
    </source>
</evidence>
<evidence type="ECO:0000313" key="3">
    <source>
        <dbReference type="EMBL" id="MEF3833834.1"/>
    </source>
</evidence>
<dbReference type="CDD" id="cd00146">
    <property type="entry name" value="PKD"/>
    <property type="match status" value="1"/>
</dbReference>